<dbReference type="Pfam" id="PF21082">
    <property type="entry name" value="MS_channel_3rd"/>
    <property type="match status" value="1"/>
</dbReference>
<dbReference type="Pfam" id="PF21088">
    <property type="entry name" value="MS_channel_1st"/>
    <property type="match status" value="1"/>
</dbReference>
<evidence type="ECO:0000313" key="12">
    <source>
        <dbReference type="EMBL" id="QUD90872.1"/>
    </source>
</evidence>
<dbReference type="AlphaFoldDB" id="A0A975IX88"/>
<evidence type="ECO:0000256" key="6">
    <source>
        <dbReference type="ARBA" id="ARBA00023136"/>
    </source>
</evidence>
<reference evidence="12" key="1">
    <citation type="submission" date="2021-04" db="EMBL/GenBank/DDBJ databases">
        <title>The complete genome sequence of Caulobacter sp. S6.</title>
        <authorList>
            <person name="Tang Y."/>
            <person name="Ouyang W."/>
            <person name="Liu Q."/>
            <person name="Huang B."/>
            <person name="Guo Z."/>
            <person name="Lei P."/>
        </authorList>
    </citation>
    <scope>NUCLEOTIDE SEQUENCE</scope>
    <source>
        <strain evidence="12">S6</strain>
    </source>
</reference>
<feature type="compositionally biased region" description="Polar residues" evidence="8">
    <location>
        <begin position="301"/>
        <end position="311"/>
    </location>
</feature>
<evidence type="ECO:0000256" key="7">
    <source>
        <dbReference type="RuleBase" id="RU369025"/>
    </source>
</evidence>
<comment type="subunit">
    <text evidence="7">Homoheptamer.</text>
</comment>
<keyword evidence="13" id="KW-1185">Reference proteome</keyword>
<keyword evidence="7" id="KW-0407">Ion channel</keyword>
<evidence type="ECO:0000259" key="9">
    <source>
        <dbReference type="Pfam" id="PF00924"/>
    </source>
</evidence>
<dbReference type="InterPro" id="IPR049142">
    <property type="entry name" value="MS_channel_1st"/>
</dbReference>
<dbReference type="InterPro" id="IPR023408">
    <property type="entry name" value="MscS_beta-dom_sf"/>
</dbReference>
<keyword evidence="5 7" id="KW-1133">Transmembrane helix</keyword>
<dbReference type="SUPFAM" id="SSF82689">
    <property type="entry name" value="Mechanosensitive channel protein MscS (YggB), C-terminal domain"/>
    <property type="match status" value="1"/>
</dbReference>
<dbReference type="Pfam" id="PF05552">
    <property type="entry name" value="MS_channel_1st_1"/>
    <property type="match status" value="1"/>
</dbReference>
<dbReference type="InterPro" id="IPR011014">
    <property type="entry name" value="MscS_channel_TM-2"/>
</dbReference>
<sequence>MDGHPRLLQRMMDGLGQMAVNLVVAALIAVVTIWVSGWVAGLVRRAIGRLSRTNGNESILQSFVPSLARWAILIFGLIAVLEQLGVKTTSILAILGAASLAVGLALQGSLSNVAASVMILILRPYRIGDFVEINGKMGTVRGLDLFGTRLADPDNLEIFMPNSKVFGEMIINYSSPSNRRMELNFRLDYDDDADHALAVLKDCIAADKRILAKPEPWTGITALGDSAVTVTLRAWAPVGTYWDVRFAMLKRVKDRFKAEGFRVPYPRQISTETEPRAAARKHAPRRAEPDAPPKASRRKSSANQPTSQEGG</sequence>
<dbReference type="Gene3D" id="1.10.287.1260">
    <property type="match status" value="1"/>
</dbReference>
<dbReference type="InterPro" id="IPR010920">
    <property type="entry name" value="LSM_dom_sf"/>
</dbReference>
<feature type="transmembrane region" description="Helical" evidence="7">
    <location>
        <begin position="63"/>
        <end position="81"/>
    </location>
</feature>
<keyword evidence="4 7" id="KW-0812">Transmembrane</keyword>
<feature type="domain" description="Mechanosensitive ion channel MscS C-terminal" evidence="10">
    <location>
        <begin position="182"/>
        <end position="260"/>
    </location>
</feature>
<keyword evidence="7" id="KW-0406">Ion transport</keyword>
<keyword evidence="3" id="KW-1003">Cell membrane</keyword>
<keyword evidence="6 7" id="KW-0472">Membrane</keyword>
<comment type="function">
    <text evidence="7">Mechanosensitive channel that participates in the regulation of osmotic pressure changes within the cell, opening in response to stretch forces in the membrane lipid bilayer, without the need for other proteins. Contributes to normal resistance to hypoosmotic shock. Forms an ion channel of 1.0 nanosiemens conductance with a slight preference for anions.</text>
</comment>
<dbReference type="GO" id="GO:0005886">
    <property type="term" value="C:plasma membrane"/>
    <property type="evidence" value="ECO:0007669"/>
    <property type="project" value="UniProtKB-SubCell"/>
</dbReference>
<dbReference type="GO" id="GO:0008381">
    <property type="term" value="F:mechanosensitive monoatomic ion channel activity"/>
    <property type="evidence" value="ECO:0007669"/>
    <property type="project" value="InterPro"/>
</dbReference>
<dbReference type="PANTHER" id="PTHR30221">
    <property type="entry name" value="SMALL-CONDUCTANCE MECHANOSENSITIVE CHANNEL"/>
    <property type="match status" value="1"/>
</dbReference>
<feature type="region of interest" description="Disordered" evidence="8">
    <location>
        <begin position="267"/>
        <end position="311"/>
    </location>
</feature>
<organism evidence="12 13">
    <name type="scientific">Phenylobacterium montanum</name>
    <dbReference type="NCBI Taxonomy" id="2823693"/>
    <lineage>
        <taxon>Bacteria</taxon>
        <taxon>Pseudomonadati</taxon>
        <taxon>Pseudomonadota</taxon>
        <taxon>Alphaproteobacteria</taxon>
        <taxon>Caulobacterales</taxon>
        <taxon>Caulobacteraceae</taxon>
        <taxon>Phenylobacterium</taxon>
    </lineage>
</organism>
<evidence type="ECO:0000256" key="1">
    <source>
        <dbReference type="ARBA" id="ARBA00004651"/>
    </source>
</evidence>
<proteinExistence type="inferred from homology"/>
<dbReference type="Proteomes" id="UP000676409">
    <property type="component" value="Chromosome"/>
</dbReference>
<feature type="domain" description="Mechanosensitive ion channel MscS" evidence="9">
    <location>
        <begin position="109"/>
        <end position="174"/>
    </location>
</feature>
<dbReference type="EMBL" id="CP073078">
    <property type="protein sequence ID" value="QUD90872.1"/>
    <property type="molecule type" value="Genomic_DNA"/>
</dbReference>
<evidence type="ECO:0000259" key="11">
    <source>
        <dbReference type="Pfam" id="PF21088"/>
    </source>
</evidence>
<feature type="transmembrane region" description="Helical" evidence="7">
    <location>
        <begin position="93"/>
        <end position="122"/>
    </location>
</feature>
<dbReference type="Gene3D" id="2.30.30.60">
    <property type="match status" value="1"/>
</dbReference>
<dbReference type="InterPro" id="IPR006685">
    <property type="entry name" value="MscS_channel_2nd"/>
</dbReference>
<dbReference type="InterPro" id="IPR049278">
    <property type="entry name" value="MS_channel_C"/>
</dbReference>
<name>A0A975IX88_9CAUL</name>
<dbReference type="InterPro" id="IPR008910">
    <property type="entry name" value="MSC_TM_helix"/>
</dbReference>
<evidence type="ECO:0000259" key="10">
    <source>
        <dbReference type="Pfam" id="PF21082"/>
    </source>
</evidence>
<evidence type="ECO:0000256" key="8">
    <source>
        <dbReference type="SAM" id="MobiDB-lite"/>
    </source>
</evidence>
<dbReference type="InterPro" id="IPR011066">
    <property type="entry name" value="MscS_channel_C_sf"/>
</dbReference>
<dbReference type="Pfam" id="PF00924">
    <property type="entry name" value="MS_channel_2nd"/>
    <property type="match status" value="1"/>
</dbReference>
<dbReference type="Gene3D" id="3.30.70.100">
    <property type="match status" value="1"/>
</dbReference>
<dbReference type="InterPro" id="IPR045275">
    <property type="entry name" value="MscS_archaea/bacteria_type"/>
</dbReference>
<dbReference type="PANTHER" id="PTHR30221:SF1">
    <property type="entry name" value="SMALL-CONDUCTANCE MECHANOSENSITIVE CHANNEL"/>
    <property type="match status" value="1"/>
</dbReference>
<evidence type="ECO:0000256" key="3">
    <source>
        <dbReference type="ARBA" id="ARBA00022475"/>
    </source>
</evidence>
<comment type="similarity">
    <text evidence="2 7">Belongs to the MscS (TC 1.A.23) family.</text>
</comment>
<evidence type="ECO:0000256" key="4">
    <source>
        <dbReference type="ARBA" id="ARBA00022692"/>
    </source>
</evidence>
<keyword evidence="7" id="KW-0813">Transport</keyword>
<gene>
    <name evidence="12" type="ORF">KCG34_21035</name>
</gene>
<comment type="subcellular location">
    <subcellularLocation>
        <location evidence="7">Cell inner membrane</location>
        <topology evidence="7">Multi-pass membrane protein</topology>
    </subcellularLocation>
    <subcellularLocation>
        <location evidence="1">Cell membrane</location>
        <topology evidence="1">Multi-pass membrane protein</topology>
    </subcellularLocation>
</comment>
<evidence type="ECO:0000313" key="13">
    <source>
        <dbReference type="Proteomes" id="UP000676409"/>
    </source>
</evidence>
<dbReference type="SUPFAM" id="SSF82861">
    <property type="entry name" value="Mechanosensitive channel protein MscS (YggB), transmembrane region"/>
    <property type="match status" value="1"/>
</dbReference>
<protein>
    <recommendedName>
        <fullName evidence="7">Small-conductance mechanosensitive channel</fullName>
    </recommendedName>
</protein>
<accession>A0A975IX88</accession>
<evidence type="ECO:0000256" key="2">
    <source>
        <dbReference type="ARBA" id="ARBA00008017"/>
    </source>
</evidence>
<keyword evidence="7" id="KW-0997">Cell inner membrane</keyword>
<dbReference type="SUPFAM" id="SSF50182">
    <property type="entry name" value="Sm-like ribonucleoproteins"/>
    <property type="match status" value="1"/>
</dbReference>
<dbReference type="KEGG" id="caul:KCG34_21035"/>
<evidence type="ECO:0000256" key="5">
    <source>
        <dbReference type="ARBA" id="ARBA00022989"/>
    </source>
</evidence>
<feature type="transmembrane region" description="Helical" evidence="7">
    <location>
        <begin position="20"/>
        <end position="43"/>
    </location>
</feature>
<feature type="domain" description="Mechanosensitive ion channel transmembrane helices 2/3" evidence="11">
    <location>
        <begin position="72"/>
        <end position="107"/>
    </location>
</feature>
<comment type="caution">
    <text evidence="7">Lacks conserved residue(s) required for the propagation of feature annotation.</text>
</comment>